<proteinExistence type="inferred from homology"/>
<organism evidence="2 3">
    <name type="scientific">Pseudomonas saponiphila</name>
    <dbReference type="NCBI Taxonomy" id="556534"/>
    <lineage>
        <taxon>Bacteria</taxon>
        <taxon>Pseudomonadati</taxon>
        <taxon>Pseudomonadota</taxon>
        <taxon>Gammaproteobacteria</taxon>
        <taxon>Pseudomonadales</taxon>
        <taxon>Pseudomonadaceae</taxon>
        <taxon>Pseudomonas</taxon>
    </lineage>
</organism>
<protein>
    <recommendedName>
        <fullName evidence="4">Darcynin</fullName>
    </recommendedName>
</protein>
<evidence type="ECO:0000256" key="1">
    <source>
        <dbReference type="ARBA" id="ARBA00006869"/>
    </source>
</evidence>
<gene>
    <name evidence="2" type="ORF">SAMN05216178_3621</name>
</gene>
<keyword evidence="3" id="KW-1185">Reference proteome</keyword>
<evidence type="ECO:0000313" key="2">
    <source>
        <dbReference type="EMBL" id="SEC14720.1"/>
    </source>
</evidence>
<sequence length="115" mass="13701">MSVAVLSVFMLVKTTPEWLGFSVEERFDLMRTQMEPILQKHSAEVSMRFFDIEFYSARVTDLWWWEASSHHAYELLVEELRETPFWDRYFKVVEILPGVENAYAKNYGQRQLLAS</sequence>
<dbReference type="RefSeq" id="WP_244168900.1">
    <property type="nucleotide sequence ID" value="NZ_FNTJ01000001.1"/>
</dbReference>
<dbReference type="InterPro" id="IPR031409">
    <property type="entry name" value="Darcynin"/>
</dbReference>
<name>A0A1H4Q5C3_9PSED</name>
<evidence type="ECO:0000313" key="3">
    <source>
        <dbReference type="Proteomes" id="UP000198982"/>
    </source>
</evidence>
<reference evidence="3" key="1">
    <citation type="submission" date="2016-10" db="EMBL/GenBank/DDBJ databases">
        <authorList>
            <person name="Varghese N."/>
            <person name="Submissions S."/>
        </authorList>
    </citation>
    <scope>NUCLEOTIDE SEQUENCE [LARGE SCALE GENOMIC DNA]</scope>
    <source>
        <strain evidence="3">DSM 9751</strain>
    </source>
</reference>
<comment type="similarity">
    <text evidence="1">Belongs to the darcynin family.</text>
</comment>
<dbReference type="AlphaFoldDB" id="A0A1H4Q5C3"/>
<dbReference type="EMBL" id="FNTJ01000001">
    <property type="protein sequence ID" value="SEC14720.1"/>
    <property type="molecule type" value="Genomic_DNA"/>
</dbReference>
<dbReference type="Proteomes" id="UP000198982">
    <property type="component" value="Unassembled WGS sequence"/>
</dbReference>
<accession>A0A1H4Q5C3</accession>
<dbReference type="Pfam" id="PF17074">
    <property type="entry name" value="Darcynin"/>
    <property type="match status" value="1"/>
</dbReference>
<evidence type="ECO:0008006" key="4">
    <source>
        <dbReference type="Google" id="ProtNLM"/>
    </source>
</evidence>